<dbReference type="OrthoDB" id="9782308at2"/>
<evidence type="ECO:0000256" key="7">
    <source>
        <dbReference type="ARBA" id="ARBA00023136"/>
    </source>
</evidence>
<dbReference type="EMBL" id="LAXI01000021">
    <property type="protein sequence ID" value="KRS15504.1"/>
    <property type="molecule type" value="Genomic_DNA"/>
</dbReference>
<keyword evidence="7" id="KW-0472">Membrane</keyword>
<organism evidence="9 11">
    <name type="scientific">Roseovarius indicus</name>
    <dbReference type="NCBI Taxonomy" id="540747"/>
    <lineage>
        <taxon>Bacteria</taxon>
        <taxon>Pseudomonadati</taxon>
        <taxon>Pseudomonadota</taxon>
        <taxon>Alphaproteobacteria</taxon>
        <taxon>Rhodobacterales</taxon>
        <taxon>Roseobacteraceae</taxon>
        <taxon>Roseovarius</taxon>
    </lineage>
</organism>
<reference evidence="10 12" key="2">
    <citation type="submission" date="2018-08" db="EMBL/GenBank/DDBJ databases">
        <title>Genetic Globetrotter - A new plasmid hitch-hiking vast phylogenetic and geographic distances.</title>
        <authorList>
            <person name="Vollmers J."/>
            <person name="Petersen J."/>
        </authorList>
    </citation>
    <scope>NUCLEOTIDE SEQUENCE [LARGE SCALE GENOMIC DNA]</scope>
    <source>
        <strain evidence="10 12">DSM 26383</strain>
    </source>
</reference>
<dbReference type="CDD" id="cd03257">
    <property type="entry name" value="ABC_NikE_OppD_transporters"/>
    <property type="match status" value="1"/>
</dbReference>
<evidence type="ECO:0000256" key="6">
    <source>
        <dbReference type="ARBA" id="ARBA00022840"/>
    </source>
</evidence>
<dbReference type="PATRIC" id="fig|540747.5.peg.2971"/>
<comment type="subcellular location">
    <subcellularLocation>
        <location evidence="1">Cell inner membrane</location>
        <topology evidence="1">Peripheral membrane protein</topology>
    </subcellularLocation>
</comment>
<dbReference type="InterPro" id="IPR003439">
    <property type="entry name" value="ABC_transporter-like_ATP-bd"/>
</dbReference>
<dbReference type="Gene3D" id="3.40.50.300">
    <property type="entry name" value="P-loop containing nucleotide triphosphate hydrolases"/>
    <property type="match status" value="1"/>
</dbReference>
<dbReference type="RefSeq" id="WP_057820023.1">
    <property type="nucleotide sequence ID" value="NZ_CAXRJZ010000131.1"/>
</dbReference>
<keyword evidence="6" id="KW-0067">ATP-binding</keyword>
<evidence type="ECO:0000256" key="3">
    <source>
        <dbReference type="ARBA" id="ARBA00022448"/>
    </source>
</evidence>
<accession>A0A0T5P318</accession>
<protein>
    <submittedName>
        <fullName evidence="9">Peptide ABC transporter substrate-binding protein</fullName>
    </submittedName>
    <submittedName>
        <fullName evidence="10">Stage 0 sporulation protein KD</fullName>
    </submittedName>
</protein>
<dbReference type="SUPFAM" id="SSF52540">
    <property type="entry name" value="P-loop containing nucleoside triphosphate hydrolases"/>
    <property type="match status" value="1"/>
</dbReference>
<dbReference type="KEGG" id="rid:RIdsm_01094"/>
<dbReference type="SMART" id="SM00382">
    <property type="entry name" value="AAA"/>
    <property type="match status" value="1"/>
</dbReference>
<gene>
    <name evidence="10" type="primary">oppD_2</name>
    <name evidence="10" type="ORF">RIdsm_01094</name>
    <name evidence="9" type="ORF">XM52_23065</name>
</gene>
<evidence type="ECO:0000313" key="12">
    <source>
        <dbReference type="Proteomes" id="UP000325785"/>
    </source>
</evidence>
<evidence type="ECO:0000313" key="9">
    <source>
        <dbReference type="EMBL" id="KRS15504.1"/>
    </source>
</evidence>
<dbReference type="GO" id="GO:0005886">
    <property type="term" value="C:plasma membrane"/>
    <property type="evidence" value="ECO:0007669"/>
    <property type="project" value="UniProtKB-SubCell"/>
</dbReference>
<reference evidence="9 11" key="1">
    <citation type="submission" date="2015-04" db="EMBL/GenBank/DDBJ databases">
        <title>The draft genome sequence of Roseovarius indicus B108T.</title>
        <authorList>
            <person name="Li G."/>
            <person name="Lai Q."/>
            <person name="Shao Z."/>
            <person name="Yan P."/>
        </authorList>
    </citation>
    <scope>NUCLEOTIDE SEQUENCE [LARGE SCALE GENOMIC DNA]</scope>
    <source>
        <strain evidence="9 11">B108</strain>
    </source>
</reference>
<dbReference type="AlphaFoldDB" id="A0A0T5P318"/>
<feature type="domain" description="ABC transporter" evidence="8">
    <location>
        <begin position="10"/>
        <end position="260"/>
    </location>
</feature>
<proteinExistence type="inferred from homology"/>
<dbReference type="GO" id="GO:0015833">
    <property type="term" value="P:peptide transport"/>
    <property type="evidence" value="ECO:0007669"/>
    <property type="project" value="InterPro"/>
</dbReference>
<name>A0A0T5P318_9RHOB</name>
<dbReference type="PANTHER" id="PTHR43297">
    <property type="entry name" value="OLIGOPEPTIDE TRANSPORT ATP-BINDING PROTEIN APPD"/>
    <property type="match status" value="1"/>
</dbReference>
<dbReference type="Proteomes" id="UP000325785">
    <property type="component" value="Chromosome"/>
</dbReference>
<evidence type="ECO:0000256" key="1">
    <source>
        <dbReference type="ARBA" id="ARBA00004417"/>
    </source>
</evidence>
<dbReference type="Pfam" id="PF00005">
    <property type="entry name" value="ABC_tran"/>
    <property type="match status" value="1"/>
</dbReference>
<dbReference type="GO" id="GO:0016887">
    <property type="term" value="F:ATP hydrolysis activity"/>
    <property type="evidence" value="ECO:0007669"/>
    <property type="project" value="InterPro"/>
</dbReference>
<keyword evidence="5" id="KW-0547">Nucleotide-binding</keyword>
<dbReference type="GO" id="GO:0005524">
    <property type="term" value="F:ATP binding"/>
    <property type="evidence" value="ECO:0007669"/>
    <property type="project" value="UniProtKB-KW"/>
</dbReference>
<evidence type="ECO:0000256" key="4">
    <source>
        <dbReference type="ARBA" id="ARBA00022475"/>
    </source>
</evidence>
<dbReference type="NCBIfam" id="TIGR01727">
    <property type="entry name" value="oligo_HPY"/>
    <property type="match status" value="1"/>
</dbReference>
<evidence type="ECO:0000256" key="2">
    <source>
        <dbReference type="ARBA" id="ARBA00005417"/>
    </source>
</evidence>
<dbReference type="Proteomes" id="UP000051401">
    <property type="component" value="Unassembled WGS sequence"/>
</dbReference>
<dbReference type="InterPro" id="IPR050388">
    <property type="entry name" value="ABC_Ni/Peptide_Import"/>
</dbReference>
<dbReference type="InterPro" id="IPR027417">
    <property type="entry name" value="P-loop_NTPase"/>
</dbReference>
<evidence type="ECO:0000313" key="11">
    <source>
        <dbReference type="Proteomes" id="UP000051401"/>
    </source>
</evidence>
<comment type="similarity">
    <text evidence="2">Belongs to the ABC transporter superfamily.</text>
</comment>
<keyword evidence="3" id="KW-0813">Transport</keyword>
<sequence length="343" mass="37385">MSGKTTEPVLEVENLSVELPTATGPLQAVQDVGLKITPGETLCVVGESGCGKSMTSLAIMGLLPKAAKVPQGRISFKGTNLLELGPREMATLRGDRIAMIFQEPMTSLNPVFTIGDQLTETLRRHRKVTRRQAVERAVELLELVGISGAERRLRQYPYQLSGGLRQRVMIAMALMCDPELLIADEPTTALDVTIQAQILGLLKKIQDELGTAIMLITHDLGVVSRIADNVAVMYAGQVVENGSASQIFSDPLHPYTQGLLRCIPVPGRTKRGAHLGTIEGMVPNLVGEMGTCHFLDRCGFAHEACRTRIPLTEPAEAHCVRCVRALEEMRASQPRFDDEEVAR</sequence>
<dbReference type="PANTHER" id="PTHR43297:SF2">
    <property type="entry name" value="DIPEPTIDE TRANSPORT ATP-BINDING PROTEIN DPPD"/>
    <property type="match status" value="1"/>
</dbReference>
<dbReference type="GO" id="GO:0055085">
    <property type="term" value="P:transmembrane transport"/>
    <property type="evidence" value="ECO:0007669"/>
    <property type="project" value="UniProtKB-ARBA"/>
</dbReference>
<dbReference type="PROSITE" id="PS50893">
    <property type="entry name" value="ABC_TRANSPORTER_2"/>
    <property type="match status" value="1"/>
</dbReference>
<dbReference type="InterPro" id="IPR013563">
    <property type="entry name" value="Oligopep_ABC_C"/>
</dbReference>
<dbReference type="FunFam" id="3.40.50.300:FF:000016">
    <property type="entry name" value="Oligopeptide ABC transporter ATP-binding component"/>
    <property type="match status" value="1"/>
</dbReference>
<dbReference type="STRING" id="540747.SAMN04488031_106196"/>
<evidence type="ECO:0000256" key="5">
    <source>
        <dbReference type="ARBA" id="ARBA00022741"/>
    </source>
</evidence>
<dbReference type="EMBL" id="CP031598">
    <property type="protein sequence ID" value="QEW25308.1"/>
    <property type="molecule type" value="Genomic_DNA"/>
</dbReference>
<dbReference type="Pfam" id="PF08352">
    <property type="entry name" value="oligo_HPY"/>
    <property type="match status" value="1"/>
</dbReference>
<evidence type="ECO:0000259" key="8">
    <source>
        <dbReference type="PROSITE" id="PS50893"/>
    </source>
</evidence>
<keyword evidence="4" id="KW-1003">Cell membrane</keyword>
<keyword evidence="11" id="KW-1185">Reference proteome</keyword>
<dbReference type="InterPro" id="IPR003593">
    <property type="entry name" value="AAA+_ATPase"/>
</dbReference>
<evidence type="ECO:0000313" key="10">
    <source>
        <dbReference type="EMBL" id="QEW25308.1"/>
    </source>
</evidence>